<evidence type="ECO:0008006" key="17">
    <source>
        <dbReference type="Google" id="ProtNLM"/>
    </source>
</evidence>
<feature type="transmembrane region" description="Helical" evidence="12">
    <location>
        <begin position="838"/>
        <end position="856"/>
    </location>
</feature>
<dbReference type="OrthoDB" id="6500128at2759"/>
<feature type="transmembrane region" description="Helical" evidence="12">
    <location>
        <begin position="684"/>
        <end position="705"/>
    </location>
</feature>
<keyword evidence="6" id="KW-0547">Nucleotide-binding</keyword>
<comment type="caution">
    <text evidence="15">The sequence shown here is derived from an EMBL/GenBank/DDBJ whole genome shotgun (WGS) entry which is preliminary data.</text>
</comment>
<keyword evidence="10 12" id="KW-0472">Membrane</keyword>
<dbReference type="CDD" id="cd18578">
    <property type="entry name" value="ABC_6TM_Pgp_ABCB1_D2_like"/>
    <property type="match status" value="1"/>
</dbReference>
<dbReference type="InterPro" id="IPR027417">
    <property type="entry name" value="P-loop_NTPase"/>
</dbReference>
<dbReference type="PANTHER" id="PTHR43394:SF27">
    <property type="entry name" value="ATP-DEPENDENT TRANSLOCASE ABCB1-LIKE"/>
    <property type="match status" value="1"/>
</dbReference>
<feature type="transmembrane region" description="Helical" evidence="12">
    <location>
        <begin position="291"/>
        <end position="312"/>
    </location>
</feature>
<keyword evidence="11" id="KW-0325">Glycoprotein</keyword>
<dbReference type="InParanoid" id="A0A024GA80"/>
<keyword evidence="4 12" id="KW-0812">Transmembrane</keyword>
<feature type="transmembrane region" description="Helical" evidence="12">
    <location>
        <begin position="327"/>
        <end position="346"/>
    </location>
</feature>
<dbReference type="SUPFAM" id="SSF90123">
    <property type="entry name" value="ABC transporter transmembrane region"/>
    <property type="match status" value="2"/>
</dbReference>
<evidence type="ECO:0000256" key="2">
    <source>
        <dbReference type="ARBA" id="ARBA00007577"/>
    </source>
</evidence>
<feature type="domain" description="ABC transporter" evidence="13">
    <location>
        <begin position="1016"/>
        <end position="1253"/>
    </location>
</feature>
<dbReference type="Proteomes" id="UP000053237">
    <property type="component" value="Unassembled WGS sequence"/>
</dbReference>
<dbReference type="CDD" id="cd18577">
    <property type="entry name" value="ABC_6TM_Pgp_ABCB1_D1_like"/>
    <property type="match status" value="1"/>
</dbReference>
<comment type="similarity">
    <text evidence="2">Belongs to the ABC transporter superfamily. ABCB family. Multidrug resistance exporter (TC 3.A.1.201) subfamily.</text>
</comment>
<evidence type="ECO:0000256" key="9">
    <source>
        <dbReference type="ARBA" id="ARBA00022989"/>
    </source>
</evidence>
<reference evidence="15 16" key="1">
    <citation type="submission" date="2012-05" db="EMBL/GenBank/DDBJ databases">
        <title>Recombination and specialization in a pathogen metapopulation.</title>
        <authorList>
            <person name="Gardiner A."/>
            <person name="Kemen E."/>
            <person name="Schultz-Larsen T."/>
            <person name="MacLean D."/>
            <person name="Van Oosterhout C."/>
            <person name="Jones J.D.G."/>
        </authorList>
    </citation>
    <scope>NUCLEOTIDE SEQUENCE [LARGE SCALE GENOMIC DNA]</scope>
    <source>
        <strain evidence="15 16">Ac Nc2</strain>
    </source>
</reference>
<organism evidence="15 16">
    <name type="scientific">Albugo candida</name>
    <dbReference type="NCBI Taxonomy" id="65357"/>
    <lineage>
        <taxon>Eukaryota</taxon>
        <taxon>Sar</taxon>
        <taxon>Stramenopiles</taxon>
        <taxon>Oomycota</taxon>
        <taxon>Peronosporomycetes</taxon>
        <taxon>Albuginales</taxon>
        <taxon>Albuginaceae</taxon>
        <taxon>Albugo</taxon>
    </lineage>
</organism>
<dbReference type="Pfam" id="PF00005">
    <property type="entry name" value="ABC_tran"/>
    <property type="match status" value="2"/>
</dbReference>
<keyword evidence="8" id="KW-1278">Translocase</keyword>
<dbReference type="GO" id="GO:0016887">
    <property type="term" value="F:ATP hydrolysis activity"/>
    <property type="evidence" value="ECO:0007669"/>
    <property type="project" value="InterPro"/>
</dbReference>
<evidence type="ECO:0000256" key="11">
    <source>
        <dbReference type="ARBA" id="ARBA00023180"/>
    </source>
</evidence>
<dbReference type="InterPro" id="IPR036640">
    <property type="entry name" value="ABC1_TM_sf"/>
</dbReference>
<feature type="transmembrane region" description="Helical" evidence="12">
    <location>
        <begin position="735"/>
        <end position="754"/>
    </location>
</feature>
<dbReference type="Gene3D" id="1.20.1560.10">
    <property type="entry name" value="ABC transporter type 1, transmembrane domain"/>
    <property type="match status" value="2"/>
</dbReference>
<dbReference type="GO" id="GO:0090374">
    <property type="term" value="P:oligopeptide export from mitochondrion"/>
    <property type="evidence" value="ECO:0007669"/>
    <property type="project" value="TreeGrafter"/>
</dbReference>
<proteinExistence type="inferred from homology"/>
<dbReference type="InterPro" id="IPR003593">
    <property type="entry name" value="AAA+_ATPase"/>
</dbReference>
<dbReference type="FunFam" id="3.40.50.300:FF:000479">
    <property type="entry name" value="Multidrug resistance protein 1A"/>
    <property type="match status" value="1"/>
</dbReference>
<dbReference type="Pfam" id="PF00664">
    <property type="entry name" value="ABC_membrane"/>
    <property type="match status" value="2"/>
</dbReference>
<evidence type="ECO:0000259" key="14">
    <source>
        <dbReference type="PROSITE" id="PS50929"/>
    </source>
</evidence>
<feature type="domain" description="ABC transporter" evidence="13">
    <location>
        <begin position="389"/>
        <end position="627"/>
    </location>
</feature>
<keyword evidence="9 12" id="KW-1133">Transmembrane helix</keyword>
<dbReference type="SUPFAM" id="SSF52540">
    <property type="entry name" value="P-loop containing nucleoside triphosphate hydrolases"/>
    <property type="match status" value="2"/>
</dbReference>
<dbReference type="GO" id="GO:0005743">
    <property type="term" value="C:mitochondrial inner membrane"/>
    <property type="evidence" value="ECO:0007669"/>
    <property type="project" value="TreeGrafter"/>
</dbReference>
<evidence type="ECO:0000256" key="1">
    <source>
        <dbReference type="ARBA" id="ARBA00004141"/>
    </source>
</evidence>
<evidence type="ECO:0000313" key="16">
    <source>
        <dbReference type="Proteomes" id="UP000053237"/>
    </source>
</evidence>
<dbReference type="PROSITE" id="PS50893">
    <property type="entry name" value="ABC_TRANSPORTER_2"/>
    <property type="match status" value="2"/>
</dbReference>
<dbReference type="SMART" id="SM00382">
    <property type="entry name" value="AAA"/>
    <property type="match status" value="2"/>
</dbReference>
<dbReference type="InterPro" id="IPR003439">
    <property type="entry name" value="ABC_transporter-like_ATP-bd"/>
</dbReference>
<name>A0A024GA80_9STRA</name>
<keyword evidence="16" id="KW-1185">Reference proteome</keyword>
<dbReference type="PANTHER" id="PTHR43394">
    <property type="entry name" value="ATP-DEPENDENT PERMEASE MDL1, MITOCHONDRIAL"/>
    <property type="match status" value="1"/>
</dbReference>
<feature type="domain" description="ABC transmembrane type-1" evidence="14">
    <location>
        <begin position="63"/>
        <end position="354"/>
    </location>
</feature>
<protein>
    <recommendedName>
        <fullName evidence="17">Bile salt export pump</fullName>
    </recommendedName>
</protein>
<dbReference type="FunCoup" id="A0A024GA80">
    <property type="interactions" value="10"/>
</dbReference>
<dbReference type="PROSITE" id="PS50929">
    <property type="entry name" value="ABC_TM1F"/>
    <property type="match status" value="2"/>
</dbReference>
<evidence type="ECO:0000256" key="3">
    <source>
        <dbReference type="ARBA" id="ARBA00022448"/>
    </source>
</evidence>
<feature type="transmembrane region" description="Helical" evidence="12">
    <location>
        <begin position="918"/>
        <end position="940"/>
    </location>
</feature>
<evidence type="ECO:0000256" key="6">
    <source>
        <dbReference type="ARBA" id="ARBA00022741"/>
    </source>
</evidence>
<keyword evidence="7" id="KW-0067">ATP-binding</keyword>
<evidence type="ECO:0000256" key="4">
    <source>
        <dbReference type="ARBA" id="ARBA00022692"/>
    </source>
</evidence>
<dbReference type="STRING" id="65357.A0A024GA80"/>
<dbReference type="AlphaFoldDB" id="A0A024GA80"/>
<feature type="transmembrane region" description="Helical" evidence="12">
    <location>
        <begin position="64"/>
        <end position="86"/>
    </location>
</feature>
<evidence type="ECO:0000256" key="12">
    <source>
        <dbReference type="SAM" id="Phobius"/>
    </source>
</evidence>
<dbReference type="GO" id="GO:0005524">
    <property type="term" value="F:ATP binding"/>
    <property type="evidence" value="ECO:0007669"/>
    <property type="project" value="UniProtKB-KW"/>
</dbReference>
<keyword evidence="3" id="KW-0813">Transport</keyword>
<evidence type="ECO:0000256" key="7">
    <source>
        <dbReference type="ARBA" id="ARBA00022840"/>
    </source>
</evidence>
<feature type="transmembrane region" description="Helical" evidence="12">
    <location>
        <begin position="114"/>
        <end position="135"/>
    </location>
</feature>
<feature type="domain" description="ABC transmembrane type-1" evidence="14">
    <location>
        <begin position="687"/>
        <end position="981"/>
    </location>
</feature>
<evidence type="ECO:0000256" key="10">
    <source>
        <dbReference type="ARBA" id="ARBA00023136"/>
    </source>
</evidence>
<evidence type="ECO:0000256" key="8">
    <source>
        <dbReference type="ARBA" id="ARBA00022967"/>
    </source>
</evidence>
<dbReference type="InterPro" id="IPR011527">
    <property type="entry name" value="ABC1_TM_dom"/>
</dbReference>
<evidence type="ECO:0000313" key="15">
    <source>
        <dbReference type="EMBL" id="CCI43569.1"/>
    </source>
</evidence>
<comment type="subcellular location">
    <subcellularLocation>
        <location evidence="1">Membrane</location>
        <topology evidence="1">Multi-pass membrane protein</topology>
    </subcellularLocation>
</comment>
<dbReference type="InterPro" id="IPR039421">
    <property type="entry name" value="Type_1_exporter"/>
</dbReference>
<keyword evidence="5" id="KW-0677">Repeat</keyword>
<evidence type="ECO:0000256" key="5">
    <source>
        <dbReference type="ARBA" id="ARBA00022737"/>
    </source>
</evidence>
<gene>
    <name evidence="15" type="ORF">BN9_043530</name>
</gene>
<evidence type="ECO:0000259" key="13">
    <source>
        <dbReference type="PROSITE" id="PS50893"/>
    </source>
</evidence>
<dbReference type="FunFam" id="3.40.50.300:FF:000218">
    <property type="entry name" value="Multidrug ABC transporter ATP-binding protein"/>
    <property type="match status" value="1"/>
</dbReference>
<sequence length="1256" mass="139237">MSSRLPFPKMLSSRHENDEGVYLKGLTPRNETQKLELDENSKGSTPSMHFYSLFRHANWIDKGLLSFACLMTTMNGSMVPCMSLVLDNAFRAFQSPLTASHVDLPGITAVTFKYISIAITLLGTDSIACFLYAYVAERQVKALREKVLRKMLYMNVSWHERRDNSLLWSRIHEDTTKIRDAMNLKFHDAVKYTSQFWVGYLIAFTKAWDLSLVMACVIPVIAITVAYMLRVIRGGAKTVHEHETEADAVVEETIRGIRTITSLNAGGLAVKTYKSKAQMVQDENLNRAKPIAGMVGLLFGTIWIMFSVGFWYGQRKVLQGNVNSSSHMFQAIYAIVVGTLALGELYPSLSAIAKAKVIAVPIFEFLATKSTIDASSNDGDIISNFEGNIEFKDVHFSYPTRPNASVLQKYSVRIEAGQKVAFVGPKGSGKSTISSLLERFYLPDQGNIFLDEKDIQNLRIRWLRSKIGLVPQNPALFTGTIRHNIDGGIEGISPDDVIDAAKLTGAHEFIIRLPEKYDTLVSDQGVSLSTGQKQQIAIARAIVRKPAILILDQATSVLDVESEKQVHKVLNHLTEQTRMTAIYITHRLSTIKNVDKIVVMAKGTVIEEGTHDDLLQNSGGMYHSMWNEELAQPKEVGSTGEDSAREFPRHFSFSDSLHETKQQSMGGSTWSKAIELVRPERKQIGYGLIGAAILGCSYPVLSIFIGKTMADLTRGYADFARTQDQKYLDRISVNWMAYGLSLVAVAYVVALSAGMKSYYFRFMHEKLLFRLRITHFSSLCRQNMGFFDQNSTGKLTSEVATCAAKGAHLAGEALGQLAEACFITTAAIIVSFFSGSWILTLILLCIYPLFIGLQLIRFGKGKHHANCLSLLNESGNLASEAIHNIKTVASLGSEEDVLSRYTKMIHEVAKEGRRRGQWYGFVFESSQALVYGTYIFLFWYGGNLVADGSITLEALIRTLMTVLMAAHGVEIAFNYFCDTEEAVAAINTIVVLRDRVIPIDSFDTNGDQICKTAGDLKFHNVNFAYSGQANALENFNLHIPFGKTVVLCGPIGGGLSTCFALLQRFYDPSSGHISIDGVDIKLLNPQRLRSQFAVVDQEPILFSGSINENIAYGVEVRGHEEKIIQAAILANAHGFITAFPDQYKTQIGKWGAHLSADQKKRIAIARAFFKEAPILLLDEVTSSMDTQGERLVRDALEKIRSVRKCTTLIISNRLSSAQNADLICVVNDGQVKERGTHSELLKENGMYATLIRSSAL</sequence>
<feature type="transmembrane region" description="Helical" evidence="12">
    <location>
        <begin position="211"/>
        <end position="229"/>
    </location>
</feature>
<accession>A0A024GA80</accession>
<dbReference type="EMBL" id="CAIX01000051">
    <property type="protein sequence ID" value="CCI43569.1"/>
    <property type="molecule type" value="Genomic_DNA"/>
</dbReference>
<dbReference type="Gene3D" id="3.40.50.300">
    <property type="entry name" value="P-loop containing nucleotide triphosphate hydrolases"/>
    <property type="match status" value="2"/>
</dbReference>
<dbReference type="GO" id="GO:0015421">
    <property type="term" value="F:ABC-type oligopeptide transporter activity"/>
    <property type="evidence" value="ECO:0007669"/>
    <property type="project" value="TreeGrafter"/>
</dbReference>